<dbReference type="Pfam" id="PF02348">
    <property type="entry name" value="CTP_transf_3"/>
    <property type="match status" value="1"/>
</dbReference>
<dbReference type="OrthoDB" id="9815559at2"/>
<comment type="subcellular location">
    <subcellularLocation>
        <location evidence="5">Cytoplasm</location>
    </subcellularLocation>
    <subcellularLocation>
        <location evidence="1">Membrane</location>
    </subcellularLocation>
</comment>
<evidence type="ECO:0000256" key="1">
    <source>
        <dbReference type="ARBA" id="ARBA00004370"/>
    </source>
</evidence>
<keyword evidence="4 5" id="KW-0448">Lipopolysaccharide biosynthesis</keyword>
<dbReference type="NCBIfam" id="NF009905">
    <property type="entry name" value="PRK13368.1"/>
    <property type="match status" value="1"/>
</dbReference>
<keyword evidence="3 5" id="KW-0548">Nucleotidyltransferase</keyword>
<dbReference type="Gene3D" id="3.90.550.10">
    <property type="entry name" value="Spore Coat Polysaccharide Biosynthesis Protein SpsA, Chain A"/>
    <property type="match status" value="1"/>
</dbReference>
<evidence type="ECO:0000256" key="5">
    <source>
        <dbReference type="HAMAP-Rule" id="MF_00057"/>
    </source>
</evidence>
<gene>
    <name evidence="5" type="primary">kdsB</name>
    <name evidence="6" type="ORF">C8D97_106248</name>
</gene>
<dbReference type="GO" id="GO:0033468">
    <property type="term" value="P:CMP-keto-3-deoxy-D-manno-octulosonic acid biosynthetic process"/>
    <property type="evidence" value="ECO:0007669"/>
    <property type="project" value="UniProtKB-UniRule"/>
</dbReference>
<dbReference type="NCBIfam" id="NF003950">
    <property type="entry name" value="PRK05450.1-3"/>
    <property type="match status" value="1"/>
</dbReference>
<name>A0A316FS55_9GAMM</name>
<proteinExistence type="inferred from homology"/>
<dbReference type="FunFam" id="3.90.550.10:FF:000011">
    <property type="entry name" value="3-deoxy-manno-octulosonate cytidylyltransferase"/>
    <property type="match status" value="1"/>
</dbReference>
<dbReference type="CDD" id="cd02517">
    <property type="entry name" value="CMP-KDO-Synthetase"/>
    <property type="match status" value="1"/>
</dbReference>
<dbReference type="RefSeq" id="WP_109763609.1">
    <property type="nucleotide sequence ID" value="NZ_QGGU01000006.1"/>
</dbReference>
<evidence type="ECO:0000256" key="4">
    <source>
        <dbReference type="ARBA" id="ARBA00022985"/>
    </source>
</evidence>
<dbReference type="Proteomes" id="UP000245790">
    <property type="component" value="Unassembled WGS sequence"/>
</dbReference>
<dbReference type="EMBL" id="QGGU01000006">
    <property type="protein sequence ID" value="PWK50955.1"/>
    <property type="molecule type" value="Genomic_DNA"/>
</dbReference>
<dbReference type="HAMAP" id="MF_00057">
    <property type="entry name" value="KdsB"/>
    <property type="match status" value="1"/>
</dbReference>
<dbReference type="UniPathway" id="UPA00358">
    <property type="reaction ID" value="UER00476"/>
</dbReference>
<dbReference type="AlphaFoldDB" id="A0A316FS55"/>
<sequence>MAFHVVIPARYQSSRLPGKPLKDIAGHSMIERVYRQAELSGAASVTIATDDQRIVDHVNLFGGQVVMTSSSHESGTDRIYEACSKMKLADNDVIVNVQGDEPFIPPEVIRQTAELLESPDSKMATLCVPIVTEEQVHDPNTVKVVISHNNKAIYFSRSPIPFNRDSAAFSKINYYRHIGIYGFKYHFLAAFSQLPPSNLENIEKLEQLRVLESGHSIEIDVAIKTPPAGVDTADDLQAACEYARGLTIK</sequence>
<comment type="catalytic activity">
    <reaction evidence="5">
        <text>3-deoxy-alpha-D-manno-oct-2-ulosonate + CTP = CMP-3-deoxy-beta-D-manno-octulosonate + diphosphate</text>
        <dbReference type="Rhea" id="RHEA:23448"/>
        <dbReference type="ChEBI" id="CHEBI:33019"/>
        <dbReference type="ChEBI" id="CHEBI:37563"/>
        <dbReference type="ChEBI" id="CHEBI:85986"/>
        <dbReference type="ChEBI" id="CHEBI:85987"/>
        <dbReference type="EC" id="2.7.7.38"/>
    </reaction>
</comment>
<dbReference type="EC" id="2.7.7.38" evidence="5"/>
<dbReference type="NCBIfam" id="NF003952">
    <property type="entry name" value="PRK05450.1-5"/>
    <property type="match status" value="1"/>
</dbReference>
<comment type="similarity">
    <text evidence="5">Belongs to the KdsB family.</text>
</comment>
<dbReference type="GO" id="GO:0005829">
    <property type="term" value="C:cytosol"/>
    <property type="evidence" value="ECO:0007669"/>
    <property type="project" value="TreeGrafter"/>
</dbReference>
<dbReference type="PANTHER" id="PTHR42866">
    <property type="entry name" value="3-DEOXY-MANNO-OCTULOSONATE CYTIDYLYLTRANSFERASE"/>
    <property type="match status" value="1"/>
</dbReference>
<dbReference type="InterPro" id="IPR029044">
    <property type="entry name" value="Nucleotide-diphossugar_trans"/>
</dbReference>
<evidence type="ECO:0000313" key="7">
    <source>
        <dbReference type="Proteomes" id="UP000245790"/>
    </source>
</evidence>
<reference evidence="6 7" key="1">
    <citation type="submission" date="2018-05" db="EMBL/GenBank/DDBJ databases">
        <title>Genomic Encyclopedia of Type Strains, Phase IV (KMG-IV): sequencing the most valuable type-strain genomes for metagenomic binning, comparative biology and taxonomic classification.</title>
        <authorList>
            <person name="Goeker M."/>
        </authorList>
    </citation>
    <scope>NUCLEOTIDE SEQUENCE [LARGE SCALE GENOMIC DNA]</scope>
    <source>
        <strain evidence="6 7">DSM 25350</strain>
    </source>
</reference>
<evidence type="ECO:0000256" key="2">
    <source>
        <dbReference type="ARBA" id="ARBA00022679"/>
    </source>
</evidence>
<accession>A0A316FS55</accession>
<dbReference type="PANTHER" id="PTHR42866:SF2">
    <property type="entry name" value="3-DEOXY-MANNO-OCTULOSONATE CYTIDYLYLTRANSFERASE, MITOCHONDRIAL"/>
    <property type="match status" value="1"/>
</dbReference>
<dbReference type="InterPro" id="IPR004528">
    <property type="entry name" value="KdsB"/>
</dbReference>
<keyword evidence="5" id="KW-0963">Cytoplasm</keyword>
<dbReference type="GO" id="GO:0016020">
    <property type="term" value="C:membrane"/>
    <property type="evidence" value="ECO:0007669"/>
    <property type="project" value="UniProtKB-SubCell"/>
</dbReference>
<dbReference type="SUPFAM" id="SSF53448">
    <property type="entry name" value="Nucleotide-diphospho-sugar transferases"/>
    <property type="match status" value="1"/>
</dbReference>
<organism evidence="6 7">
    <name type="scientific">Pleionea mediterranea</name>
    <dbReference type="NCBI Taxonomy" id="523701"/>
    <lineage>
        <taxon>Bacteria</taxon>
        <taxon>Pseudomonadati</taxon>
        <taxon>Pseudomonadota</taxon>
        <taxon>Gammaproteobacteria</taxon>
        <taxon>Oceanospirillales</taxon>
        <taxon>Pleioneaceae</taxon>
        <taxon>Pleionea</taxon>
    </lineage>
</organism>
<dbReference type="NCBIfam" id="TIGR00466">
    <property type="entry name" value="kdsB"/>
    <property type="match status" value="1"/>
</dbReference>
<dbReference type="GO" id="GO:0009103">
    <property type="term" value="P:lipopolysaccharide biosynthetic process"/>
    <property type="evidence" value="ECO:0007669"/>
    <property type="project" value="UniProtKB-UniRule"/>
</dbReference>
<comment type="caution">
    <text evidence="6">The sequence shown here is derived from an EMBL/GenBank/DDBJ whole genome shotgun (WGS) entry which is preliminary data.</text>
</comment>
<comment type="function">
    <text evidence="5">Activates KDO (a required 8-carbon sugar) for incorporation into bacterial lipopolysaccharide in Gram-negative bacteria.</text>
</comment>
<evidence type="ECO:0000256" key="3">
    <source>
        <dbReference type="ARBA" id="ARBA00022695"/>
    </source>
</evidence>
<keyword evidence="2 5" id="KW-0808">Transferase</keyword>
<comment type="pathway">
    <text evidence="5">Nucleotide-sugar biosynthesis; CMP-3-deoxy-D-manno-octulosonate biosynthesis; CMP-3-deoxy-D-manno-octulosonate from 3-deoxy-D-manno-octulosonate and CTP: step 1/1.</text>
</comment>
<protein>
    <recommendedName>
        <fullName evidence="5">3-deoxy-manno-octulosonate cytidylyltransferase</fullName>
        <ecNumber evidence="5">2.7.7.38</ecNumber>
    </recommendedName>
    <alternativeName>
        <fullName evidence="5">CMP-2-keto-3-deoxyoctulosonic acid synthase</fullName>
        <shortName evidence="5">CKS</shortName>
        <shortName evidence="5">CMP-KDO synthase</shortName>
    </alternativeName>
</protein>
<dbReference type="GO" id="GO:0008690">
    <property type="term" value="F:3-deoxy-manno-octulosonate cytidylyltransferase activity"/>
    <property type="evidence" value="ECO:0007669"/>
    <property type="project" value="UniProtKB-UniRule"/>
</dbReference>
<evidence type="ECO:0000313" key="6">
    <source>
        <dbReference type="EMBL" id="PWK50955.1"/>
    </source>
</evidence>
<dbReference type="InterPro" id="IPR003329">
    <property type="entry name" value="Cytidylyl_trans"/>
</dbReference>
<keyword evidence="7" id="KW-1185">Reference proteome</keyword>